<gene>
    <name evidence="2" type="ORF">KIM322_03810</name>
</gene>
<reference evidence="2 3" key="1">
    <citation type="journal article" date="2023" name="Microbiol. Spectr.">
        <title>Symbiosis of Carpenter Bees with Uncharacterized Lactic Acid Bacteria Showing NAD Auxotrophy.</title>
        <authorList>
            <person name="Kawasaki S."/>
            <person name="Ozawa K."/>
            <person name="Mori T."/>
            <person name="Yamamoto A."/>
            <person name="Ito M."/>
            <person name="Ohkuma M."/>
            <person name="Sakamoto M."/>
            <person name="Matsutani M."/>
        </authorList>
    </citation>
    <scope>NUCLEOTIDE SEQUENCE [LARGE SCALE GENOMIC DNA]</scope>
    <source>
        <strain evidence="2 3">Kim32-2</strain>
    </source>
</reference>
<evidence type="ECO:0000256" key="1">
    <source>
        <dbReference type="SAM" id="Phobius"/>
    </source>
</evidence>
<sequence length="371" mass="41570">MAYFKLQFKKVIKSSLTWLILSVVLLGAGLVLTYNAVSGDQSSIRTEVTRELDRKKQVQPKLSGDNKQVKKDRAILTALNQRNWQLVYRMMIKRNREQVARIKIGREKYRQATLQKNNRLQALLRANVPEEDEQRPKRGFLFLFKLLEGYLPALITVMLCFVLSNLFAAKYVDQLNRDNILPRKNILALDLILGLLVASGLTLVVRLLIFGVSSLLFGPGSLAYPISGVMLPKPQAQYLPLSHWLAQTLSLTALVGIFIVFLILFLAQVTRNQLSCLFLALVLLLGGAILPLILQSASKEVGHLQTSIVRYLPSTYLFSAQVVTGKWGTNLEDPQINFAVGCQVLVSAIAVLAILNLVWPKVESRIVKHIN</sequence>
<protein>
    <recommendedName>
        <fullName evidence="4">ABC transporter permease</fullName>
    </recommendedName>
</protein>
<feature type="transmembrane region" description="Helical" evidence="1">
    <location>
        <begin position="244"/>
        <end position="267"/>
    </location>
</feature>
<feature type="transmembrane region" description="Helical" evidence="1">
    <location>
        <begin position="16"/>
        <end position="37"/>
    </location>
</feature>
<evidence type="ECO:0000313" key="2">
    <source>
        <dbReference type="EMBL" id="BDR60120.1"/>
    </source>
</evidence>
<keyword evidence="1" id="KW-0812">Transmembrane</keyword>
<dbReference type="EMBL" id="AP026803">
    <property type="protein sequence ID" value="BDR60120.1"/>
    <property type="molecule type" value="Genomic_DNA"/>
</dbReference>
<feature type="transmembrane region" description="Helical" evidence="1">
    <location>
        <begin position="336"/>
        <end position="359"/>
    </location>
</feature>
<keyword evidence="1" id="KW-1133">Transmembrane helix</keyword>
<dbReference type="RefSeq" id="WP_317637836.1">
    <property type="nucleotide sequence ID" value="NZ_AP026803.1"/>
</dbReference>
<feature type="transmembrane region" description="Helical" evidence="1">
    <location>
        <begin position="191"/>
        <end position="224"/>
    </location>
</feature>
<evidence type="ECO:0000313" key="3">
    <source>
        <dbReference type="Proteomes" id="UP001321741"/>
    </source>
</evidence>
<feature type="transmembrane region" description="Helical" evidence="1">
    <location>
        <begin position="274"/>
        <end position="294"/>
    </location>
</feature>
<proteinExistence type="predicted"/>
<feature type="transmembrane region" description="Helical" evidence="1">
    <location>
        <begin position="150"/>
        <end position="171"/>
    </location>
</feature>
<accession>A0ABN6SIH9</accession>
<keyword evidence="3" id="KW-1185">Reference proteome</keyword>
<evidence type="ECO:0008006" key="4">
    <source>
        <dbReference type="Google" id="ProtNLM"/>
    </source>
</evidence>
<keyword evidence="1" id="KW-0472">Membrane</keyword>
<organism evidence="2 3">
    <name type="scientific">Lactobacillus xylocopicola</name>
    <dbReference type="NCBI Taxonomy" id="2976676"/>
    <lineage>
        <taxon>Bacteria</taxon>
        <taxon>Bacillati</taxon>
        <taxon>Bacillota</taxon>
        <taxon>Bacilli</taxon>
        <taxon>Lactobacillales</taxon>
        <taxon>Lactobacillaceae</taxon>
        <taxon>Lactobacillus</taxon>
    </lineage>
</organism>
<dbReference type="Proteomes" id="UP001321741">
    <property type="component" value="Chromosome"/>
</dbReference>
<name>A0ABN6SIH9_9LACO</name>